<protein>
    <submittedName>
        <fullName evidence="8">Uncharacterized protein LOC112466395</fullName>
    </submittedName>
</protein>
<keyword evidence="2" id="KW-1003">Cell membrane</keyword>
<dbReference type="Proteomes" id="UP000504618">
    <property type="component" value="Unplaced"/>
</dbReference>
<comment type="subcellular location">
    <subcellularLocation>
        <location evidence="1">Cell membrane</location>
        <topology evidence="1">Multi-pass membrane protein</topology>
    </subcellularLocation>
</comment>
<dbReference type="GO" id="GO:0005886">
    <property type="term" value="C:plasma membrane"/>
    <property type="evidence" value="ECO:0007669"/>
    <property type="project" value="UniProtKB-SubCell"/>
</dbReference>
<gene>
    <name evidence="8" type="primary">LOC112466395</name>
</gene>
<dbReference type="RefSeq" id="XP_024890225.1">
    <property type="nucleotide sequence ID" value="XM_025034457.1"/>
</dbReference>
<sequence>MTVGINIRLFADRLAIVNLQRLHRYLHDATNHLTFYYNPQLLIWITCMLMDITTNVFSTVFNGKDILNNMLLLYIPYVILISSLQIIAISRICHLTCNQANVLASIIFSAETSAFKHSNFSTETTELGVFLWAHPLRIKVCGLFNLDNQFTLS</sequence>
<feature type="transmembrane region" description="Helical" evidence="6">
    <location>
        <begin position="41"/>
        <end position="61"/>
    </location>
</feature>
<organism evidence="7 8">
    <name type="scientific">Temnothorax curvispinosus</name>
    <dbReference type="NCBI Taxonomy" id="300111"/>
    <lineage>
        <taxon>Eukaryota</taxon>
        <taxon>Metazoa</taxon>
        <taxon>Ecdysozoa</taxon>
        <taxon>Arthropoda</taxon>
        <taxon>Hexapoda</taxon>
        <taxon>Insecta</taxon>
        <taxon>Pterygota</taxon>
        <taxon>Neoptera</taxon>
        <taxon>Endopterygota</taxon>
        <taxon>Hymenoptera</taxon>
        <taxon>Apocrita</taxon>
        <taxon>Aculeata</taxon>
        <taxon>Formicoidea</taxon>
        <taxon>Formicidae</taxon>
        <taxon>Myrmicinae</taxon>
        <taxon>Temnothorax</taxon>
    </lineage>
</organism>
<evidence type="ECO:0000313" key="8">
    <source>
        <dbReference type="RefSeq" id="XP_024890225.1"/>
    </source>
</evidence>
<dbReference type="InterPro" id="IPR013604">
    <property type="entry name" value="7TM_chemorcpt"/>
</dbReference>
<evidence type="ECO:0000256" key="1">
    <source>
        <dbReference type="ARBA" id="ARBA00004651"/>
    </source>
</evidence>
<name>A0A6J1RBT4_9HYME</name>
<evidence type="ECO:0000313" key="7">
    <source>
        <dbReference type="Proteomes" id="UP000504618"/>
    </source>
</evidence>
<accession>A0A6J1RBT4</accession>
<evidence type="ECO:0000256" key="5">
    <source>
        <dbReference type="ARBA" id="ARBA00023136"/>
    </source>
</evidence>
<reference evidence="8" key="1">
    <citation type="submission" date="2025-08" db="UniProtKB">
        <authorList>
            <consortium name="RefSeq"/>
        </authorList>
    </citation>
    <scope>IDENTIFICATION</scope>
    <source>
        <tissue evidence="8">Whole body</tissue>
    </source>
</reference>
<dbReference type="GeneID" id="112466395"/>
<feature type="transmembrane region" description="Helical" evidence="6">
    <location>
        <begin position="73"/>
        <end position="92"/>
    </location>
</feature>
<evidence type="ECO:0000256" key="6">
    <source>
        <dbReference type="SAM" id="Phobius"/>
    </source>
</evidence>
<proteinExistence type="predicted"/>
<dbReference type="OrthoDB" id="7551704at2759"/>
<evidence type="ECO:0000256" key="3">
    <source>
        <dbReference type="ARBA" id="ARBA00022692"/>
    </source>
</evidence>
<keyword evidence="4 6" id="KW-1133">Transmembrane helix</keyword>
<keyword evidence="5 6" id="KW-0472">Membrane</keyword>
<dbReference type="GO" id="GO:0050909">
    <property type="term" value="P:sensory perception of taste"/>
    <property type="evidence" value="ECO:0007669"/>
    <property type="project" value="InterPro"/>
</dbReference>
<feature type="non-terminal residue" evidence="8">
    <location>
        <position position="153"/>
    </location>
</feature>
<evidence type="ECO:0000256" key="4">
    <source>
        <dbReference type="ARBA" id="ARBA00022989"/>
    </source>
</evidence>
<dbReference type="Pfam" id="PF08395">
    <property type="entry name" value="7tm_7"/>
    <property type="match status" value="1"/>
</dbReference>
<keyword evidence="7" id="KW-1185">Reference proteome</keyword>
<dbReference type="AlphaFoldDB" id="A0A6J1RBT4"/>
<evidence type="ECO:0000256" key="2">
    <source>
        <dbReference type="ARBA" id="ARBA00022475"/>
    </source>
</evidence>
<keyword evidence="3 6" id="KW-0812">Transmembrane</keyword>